<sequence>MSIDNGDMLVRPARTGRRDFLRAAAVLSAGAVLSSPGVGRATKPVDTATLRAQRLAWAGVRLRLGQDTLFLDPLVDSTVWGAALKDPLVPMDAGDGGRYVLVTHRHPDHFDRMAVRQALGDTGTLVCPPDMAATAAASGFRVRPAPLYEPVLLNDFTATAVPAEDGYGDTQVSWIVSGGGRRVIHCGDTLWHGSWWHIGRQFGPFDAAFLPINGARFGWRKPVSDVHGVLTPEQAVAAAVVLGAKLLVPIHYGVTSSEDYQEVPGAEALLLATARKRKVNVELARPGEWLTWQARG</sequence>
<dbReference type="InterPro" id="IPR050114">
    <property type="entry name" value="UPF0173_UPF0282_UlaG_hydrolase"/>
</dbReference>
<dbReference type="Pfam" id="PF12706">
    <property type="entry name" value="Lactamase_B_2"/>
    <property type="match status" value="1"/>
</dbReference>
<dbReference type="AlphaFoldDB" id="A0A540X8A8"/>
<feature type="domain" description="Metallo-beta-lactamase" evidence="1">
    <location>
        <begin position="71"/>
        <end position="252"/>
    </location>
</feature>
<proteinExistence type="predicted"/>
<name>A0A540X8A8_9BACT</name>
<dbReference type="SUPFAM" id="SSF56281">
    <property type="entry name" value="Metallo-hydrolase/oxidoreductase"/>
    <property type="match status" value="1"/>
</dbReference>
<keyword evidence="3" id="KW-1185">Reference proteome</keyword>
<dbReference type="Gene3D" id="3.60.15.10">
    <property type="entry name" value="Ribonuclease Z/Hydroxyacylglutathione hydrolase-like"/>
    <property type="match status" value="1"/>
</dbReference>
<protein>
    <submittedName>
        <fullName evidence="2">MBL fold metallo-hydrolase</fullName>
    </submittedName>
</protein>
<dbReference type="InterPro" id="IPR001279">
    <property type="entry name" value="Metallo-B-lactamas"/>
</dbReference>
<evidence type="ECO:0000259" key="1">
    <source>
        <dbReference type="Pfam" id="PF12706"/>
    </source>
</evidence>
<dbReference type="EMBL" id="VIFM01000006">
    <property type="protein sequence ID" value="TQF17541.1"/>
    <property type="molecule type" value="Genomic_DNA"/>
</dbReference>
<evidence type="ECO:0000313" key="2">
    <source>
        <dbReference type="EMBL" id="TQF17541.1"/>
    </source>
</evidence>
<dbReference type="PROSITE" id="PS51318">
    <property type="entry name" value="TAT"/>
    <property type="match status" value="1"/>
</dbReference>
<dbReference type="InterPro" id="IPR006311">
    <property type="entry name" value="TAT_signal"/>
</dbReference>
<comment type="caution">
    <text evidence="2">The sequence shown here is derived from an EMBL/GenBank/DDBJ whole genome shotgun (WGS) entry which is preliminary data.</text>
</comment>
<dbReference type="OrthoDB" id="9805728at2"/>
<evidence type="ECO:0000313" key="3">
    <source>
        <dbReference type="Proteomes" id="UP000315369"/>
    </source>
</evidence>
<accession>A0A540X8A8</accession>
<dbReference type="PANTHER" id="PTHR43546:SF3">
    <property type="entry name" value="UPF0173 METAL-DEPENDENT HYDROLASE MJ1163"/>
    <property type="match status" value="1"/>
</dbReference>
<dbReference type="RefSeq" id="WP_141640811.1">
    <property type="nucleotide sequence ID" value="NZ_VIFM01000006.1"/>
</dbReference>
<organism evidence="2 3">
    <name type="scientific">Myxococcus llanfairpwllgwyngyllgogerychwyrndrobwllllantysiliogogogochensis</name>
    <dbReference type="NCBI Taxonomy" id="2590453"/>
    <lineage>
        <taxon>Bacteria</taxon>
        <taxon>Pseudomonadati</taxon>
        <taxon>Myxococcota</taxon>
        <taxon>Myxococcia</taxon>
        <taxon>Myxococcales</taxon>
        <taxon>Cystobacterineae</taxon>
        <taxon>Myxococcaceae</taxon>
        <taxon>Myxococcus</taxon>
    </lineage>
</organism>
<keyword evidence="2" id="KW-0378">Hydrolase</keyword>
<reference evidence="2 3" key="1">
    <citation type="submission" date="2019-06" db="EMBL/GenBank/DDBJ databases">
        <authorList>
            <person name="Livingstone P."/>
            <person name="Whitworth D."/>
        </authorList>
    </citation>
    <scope>NUCLEOTIDE SEQUENCE [LARGE SCALE GENOMIC DNA]</scope>
    <source>
        <strain evidence="2 3">AM401</strain>
    </source>
</reference>
<dbReference type="InterPro" id="IPR036866">
    <property type="entry name" value="RibonucZ/Hydroxyglut_hydro"/>
</dbReference>
<gene>
    <name evidence="2" type="ORF">FJV41_02735</name>
</gene>
<dbReference type="GO" id="GO:0016787">
    <property type="term" value="F:hydrolase activity"/>
    <property type="evidence" value="ECO:0007669"/>
    <property type="project" value="UniProtKB-KW"/>
</dbReference>
<dbReference type="PANTHER" id="PTHR43546">
    <property type="entry name" value="UPF0173 METAL-DEPENDENT HYDROLASE MJ1163-RELATED"/>
    <property type="match status" value="1"/>
</dbReference>
<dbReference type="Proteomes" id="UP000315369">
    <property type="component" value="Unassembled WGS sequence"/>
</dbReference>